<dbReference type="InterPro" id="IPR049892">
    <property type="entry name" value="AA9"/>
</dbReference>
<keyword evidence="3" id="KW-0964">Secreted</keyword>
<evidence type="ECO:0000256" key="2">
    <source>
        <dbReference type="ARBA" id="ARBA00004613"/>
    </source>
</evidence>
<evidence type="ECO:0000256" key="10">
    <source>
        <dbReference type="ARBA" id="ARBA00023157"/>
    </source>
</evidence>
<protein>
    <recommendedName>
        <fullName evidence="15">lytic cellulose monooxygenase (C4-dehydrogenating)</fullName>
        <ecNumber evidence="15">1.14.99.56</ecNumber>
    </recommendedName>
</protein>
<evidence type="ECO:0000256" key="5">
    <source>
        <dbReference type="ARBA" id="ARBA00022729"/>
    </source>
</evidence>
<evidence type="ECO:0000256" key="11">
    <source>
        <dbReference type="ARBA" id="ARBA00023277"/>
    </source>
</evidence>
<evidence type="ECO:0000256" key="17">
    <source>
        <dbReference type="SAM" id="SignalP"/>
    </source>
</evidence>
<dbReference type="GO" id="GO:0005576">
    <property type="term" value="C:extracellular region"/>
    <property type="evidence" value="ECO:0007669"/>
    <property type="project" value="UniProtKB-SubCell"/>
</dbReference>
<dbReference type="PANTHER" id="PTHR33353">
    <property type="entry name" value="PUTATIVE (AFU_ORTHOLOGUE AFUA_1G12560)-RELATED"/>
    <property type="match status" value="1"/>
</dbReference>
<comment type="caution">
    <text evidence="19">The sequence shown here is derived from an EMBL/GenBank/DDBJ whole genome shotgun (WGS) entry which is preliminary data.</text>
</comment>
<evidence type="ECO:0000256" key="12">
    <source>
        <dbReference type="ARBA" id="ARBA00023326"/>
    </source>
</evidence>
<evidence type="ECO:0000313" key="20">
    <source>
        <dbReference type="Proteomes" id="UP001301958"/>
    </source>
</evidence>
<dbReference type="EC" id="1.14.99.56" evidence="15"/>
<keyword evidence="5 17" id="KW-0732">Signal</keyword>
<organism evidence="19 20">
    <name type="scientific">Podospora fimiseda</name>
    <dbReference type="NCBI Taxonomy" id="252190"/>
    <lineage>
        <taxon>Eukaryota</taxon>
        <taxon>Fungi</taxon>
        <taxon>Dikarya</taxon>
        <taxon>Ascomycota</taxon>
        <taxon>Pezizomycotina</taxon>
        <taxon>Sordariomycetes</taxon>
        <taxon>Sordariomycetidae</taxon>
        <taxon>Sordariales</taxon>
        <taxon>Podosporaceae</taxon>
        <taxon>Podospora</taxon>
    </lineage>
</organism>
<evidence type="ECO:0000256" key="7">
    <source>
        <dbReference type="ARBA" id="ARBA00023002"/>
    </source>
</evidence>
<sequence>MQSLFSLLLLLFSAGTALAHSHLAHIIINGNLYHGYDPRPNIINFPNTVGWASTATDDGFVPPSNYTTPDIICHRSGTSPKAHAPIKAGERIHVQWNGWPQNHVGPILSYLAPCTGTQDGCTSVDKLSLRWTKVDDSSPVIIDPAQGTWVTNLLIRQNNSWQVEIPQGLKPGPYVLRNEIIALHYANKPDGAQNYPLCMNLWVEPPVMRPTATFKLDSFDAMEFYKPEDQGISVDVFGSGGPNGRLKSYVVPGPTVAVGSRPVSHSEQRLQSIRREGTPVVVMRATETVKWTTTTGVARREEVEAEVTEAPEVGKGRYDRRG</sequence>
<keyword evidence="7" id="KW-0560">Oxidoreductase</keyword>
<evidence type="ECO:0000256" key="14">
    <source>
        <dbReference type="ARBA" id="ARBA00045077"/>
    </source>
</evidence>
<keyword evidence="20" id="KW-1185">Reference proteome</keyword>
<dbReference type="EMBL" id="MU865376">
    <property type="protein sequence ID" value="KAK4225083.1"/>
    <property type="molecule type" value="Genomic_DNA"/>
</dbReference>
<evidence type="ECO:0000256" key="4">
    <source>
        <dbReference type="ARBA" id="ARBA00022723"/>
    </source>
</evidence>
<reference evidence="19" key="1">
    <citation type="journal article" date="2023" name="Mol. Phylogenet. Evol.">
        <title>Genome-scale phylogeny and comparative genomics of the fungal order Sordariales.</title>
        <authorList>
            <person name="Hensen N."/>
            <person name="Bonometti L."/>
            <person name="Westerberg I."/>
            <person name="Brannstrom I.O."/>
            <person name="Guillou S."/>
            <person name="Cros-Aarteil S."/>
            <person name="Calhoun S."/>
            <person name="Haridas S."/>
            <person name="Kuo A."/>
            <person name="Mondo S."/>
            <person name="Pangilinan J."/>
            <person name="Riley R."/>
            <person name="LaButti K."/>
            <person name="Andreopoulos B."/>
            <person name="Lipzen A."/>
            <person name="Chen C."/>
            <person name="Yan M."/>
            <person name="Daum C."/>
            <person name="Ng V."/>
            <person name="Clum A."/>
            <person name="Steindorff A."/>
            <person name="Ohm R.A."/>
            <person name="Martin F."/>
            <person name="Silar P."/>
            <person name="Natvig D.O."/>
            <person name="Lalanne C."/>
            <person name="Gautier V."/>
            <person name="Ament-Velasquez S.L."/>
            <person name="Kruys A."/>
            <person name="Hutchinson M.I."/>
            <person name="Powell A.J."/>
            <person name="Barry K."/>
            <person name="Miller A.N."/>
            <person name="Grigoriev I.V."/>
            <person name="Debuchy R."/>
            <person name="Gladieux P."/>
            <person name="Hiltunen Thoren M."/>
            <person name="Johannesson H."/>
        </authorList>
    </citation>
    <scope>NUCLEOTIDE SEQUENCE</scope>
    <source>
        <strain evidence="19">CBS 990.96</strain>
    </source>
</reference>
<dbReference type="Pfam" id="PF03443">
    <property type="entry name" value="AA9"/>
    <property type="match status" value="1"/>
</dbReference>
<feature type="signal peptide" evidence="17">
    <location>
        <begin position="1"/>
        <end position="19"/>
    </location>
</feature>
<keyword evidence="8" id="KW-0186">Copper</keyword>
<keyword evidence="11" id="KW-0119">Carbohydrate metabolism</keyword>
<comment type="similarity">
    <text evidence="13">Belongs to the polysaccharide monooxygenase AA9 family.</text>
</comment>
<dbReference type="Gene3D" id="2.70.50.70">
    <property type="match status" value="1"/>
</dbReference>
<keyword evidence="10" id="KW-1015">Disulfide bond</keyword>
<evidence type="ECO:0000256" key="1">
    <source>
        <dbReference type="ARBA" id="ARBA00001973"/>
    </source>
</evidence>
<evidence type="ECO:0000256" key="6">
    <source>
        <dbReference type="ARBA" id="ARBA00023001"/>
    </source>
</evidence>
<accession>A0AAN7BKW3</accession>
<reference evidence="19" key="2">
    <citation type="submission" date="2023-05" db="EMBL/GenBank/DDBJ databases">
        <authorList>
            <consortium name="Lawrence Berkeley National Laboratory"/>
            <person name="Steindorff A."/>
            <person name="Hensen N."/>
            <person name="Bonometti L."/>
            <person name="Westerberg I."/>
            <person name="Brannstrom I.O."/>
            <person name="Guillou S."/>
            <person name="Cros-Aarteil S."/>
            <person name="Calhoun S."/>
            <person name="Haridas S."/>
            <person name="Kuo A."/>
            <person name="Mondo S."/>
            <person name="Pangilinan J."/>
            <person name="Riley R."/>
            <person name="Labutti K."/>
            <person name="Andreopoulos B."/>
            <person name="Lipzen A."/>
            <person name="Chen C."/>
            <person name="Yanf M."/>
            <person name="Daum C."/>
            <person name="Ng V."/>
            <person name="Clum A."/>
            <person name="Ohm R."/>
            <person name="Martin F."/>
            <person name="Silar P."/>
            <person name="Natvig D."/>
            <person name="Lalanne C."/>
            <person name="Gautier V."/>
            <person name="Ament-Velasquez S.L."/>
            <person name="Kruys A."/>
            <person name="Hutchinson M.I."/>
            <person name="Powell A.J."/>
            <person name="Barry K."/>
            <person name="Miller A.N."/>
            <person name="Grigoriev I.V."/>
            <person name="Debuchy R."/>
            <person name="Gladieux P."/>
            <person name="Thoren M.H."/>
            <person name="Johannesson H."/>
        </authorList>
    </citation>
    <scope>NUCLEOTIDE SEQUENCE</scope>
    <source>
        <strain evidence="19">CBS 990.96</strain>
    </source>
</reference>
<evidence type="ECO:0000313" key="19">
    <source>
        <dbReference type="EMBL" id="KAK4225083.1"/>
    </source>
</evidence>
<evidence type="ECO:0000256" key="15">
    <source>
        <dbReference type="ARBA" id="ARBA00047174"/>
    </source>
</evidence>
<dbReference type="CDD" id="cd21175">
    <property type="entry name" value="LPMO_AA9"/>
    <property type="match status" value="1"/>
</dbReference>
<dbReference type="AlphaFoldDB" id="A0AAN7BKW3"/>
<evidence type="ECO:0000256" key="13">
    <source>
        <dbReference type="ARBA" id="ARBA00044502"/>
    </source>
</evidence>
<evidence type="ECO:0000256" key="16">
    <source>
        <dbReference type="SAM" id="MobiDB-lite"/>
    </source>
</evidence>
<feature type="compositionally biased region" description="Basic and acidic residues" evidence="16">
    <location>
        <begin position="312"/>
        <end position="322"/>
    </location>
</feature>
<dbReference type="Proteomes" id="UP001301958">
    <property type="component" value="Unassembled WGS sequence"/>
</dbReference>
<dbReference type="GO" id="GO:0046872">
    <property type="term" value="F:metal ion binding"/>
    <property type="evidence" value="ECO:0007669"/>
    <property type="project" value="UniProtKB-KW"/>
</dbReference>
<keyword evidence="6" id="KW-0136">Cellulose degradation</keyword>
<feature type="region of interest" description="Disordered" evidence="16">
    <location>
        <begin position="302"/>
        <end position="322"/>
    </location>
</feature>
<comment type="cofactor">
    <cofactor evidence="1">
        <name>Cu(2+)</name>
        <dbReference type="ChEBI" id="CHEBI:29036"/>
    </cofactor>
</comment>
<dbReference type="GO" id="GO:0016787">
    <property type="term" value="F:hydrolase activity"/>
    <property type="evidence" value="ECO:0007669"/>
    <property type="project" value="UniProtKB-KW"/>
</dbReference>
<feature type="domain" description="Auxiliary Activity family 9 catalytic" evidence="18">
    <location>
        <begin position="20"/>
        <end position="237"/>
    </location>
</feature>
<dbReference type="GO" id="GO:0004497">
    <property type="term" value="F:monooxygenase activity"/>
    <property type="evidence" value="ECO:0007669"/>
    <property type="project" value="UniProtKB-KW"/>
</dbReference>
<keyword evidence="9" id="KW-0503">Monooxygenase</keyword>
<feature type="chain" id="PRO_5043051864" description="lytic cellulose monooxygenase (C4-dehydrogenating)" evidence="17">
    <location>
        <begin position="20"/>
        <end position="322"/>
    </location>
</feature>
<dbReference type="GO" id="GO:0030245">
    <property type="term" value="P:cellulose catabolic process"/>
    <property type="evidence" value="ECO:0007669"/>
    <property type="project" value="UniProtKB-KW"/>
</dbReference>
<dbReference type="PANTHER" id="PTHR33353:SF36">
    <property type="entry name" value="ENDO-BETA-1,4-GLUCANASE D"/>
    <property type="match status" value="1"/>
</dbReference>
<keyword evidence="4" id="KW-0479">Metal-binding</keyword>
<dbReference type="InterPro" id="IPR005103">
    <property type="entry name" value="AA9_LPMO"/>
</dbReference>
<gene>
    <name evidence="19" type="ORF">QBC38DRAFT_280482</name>
</gene>
<evidence type="ECO:0000256" key="9">
    <source>
        <dbReference type="ARBA" id="ARBA00023033"/>
    </source>
</evidence>
<name>A0AAN7BKW3_9PEZI</name>
<comment type="subcellular location">
    <subcellularLocation>
        <location evidence="2">Secreted</location>
    </subcellularLocation>
</comment>
<proteinExistence type="inferred from homology"/>
<evidence type="ECO:0000256" key="3">
    <source>
        <dbReference type="ARBA" id="ARBA00022525"/>
    </source>
</evidence>
<evidence type="ECO:0000259" key="18">
    <source>
        <dbReference type="Pfam" id="PF03443"/>
    </source>
</evidence>
<keyword evidence="19" id="KW-0378">Hydrolase</keyword>
<evidence type="ECO:0000256" key="8">
    <source>
        <dbReference type="ARBA" id="ARBA00023008"/>
    </source>
</evidence>
<comment type="catalytic activity">
    <reaction evidence="14">
        <text>[(1-&gt;4)-beta-D-glucosyl]n+m + reduced acceptor + O2 = 4-dehydro-beta-D-glucosyl-[(1-&gt;4)-beta-D-glucosyl]n-1 + [(1-&gt;4)-beta-D-glucosyl]m + acceptor + H2O.</text>
        <dbReference type="EC" id="1.14.99.56"/>
    </reaction>
</comment>
<keyword evidence="12" id="KW-0624">Polysaccharide degradation</keyword>